<gene>
    <name evidence="2" type="ORF">HMPREF9450_01710</name>
</gene>
<reference evidence="2 3" key="1">
    <citation type="submission" date="2011-08" db="EMBL/GenBank/DDBJ databases">
        <title>The Genome Sequence of Alistipes indistinctus YIT 12060.</title>
        <authorList>
            <consortium name="The Broad Institute Genome Sequencing Platform"/>
            <person name="Earl A."/>
            <person name="Ward D."/>
            <person name="Feldgarden M."/>
            <person name="Gevers D."/>
            <person name="Morotomi M."/>
            <person name="Young S.K."/>
            <person name="Zeng Q."/>
            <person name="Gargeya S."/>
            <person name="Fitzgerald M."/>
            <person name="Haas B."/>
            <person name="Abouelleil A."/>
            <person name="Alvarado L."/>
            <person name="Arachchi H.M."/>
            <person name="Berlin A."/>
            <person name="Brown A."/>
            <person name="Chapman S.B."/>
            <person name="Chen Z."/>
            <person name="Dunbar C."/>
            <person name="Freedman E."/>
            <person name="Gearin G."/>
            <person name="Gellesch M."/>
            <person name="Goldberg J."/>
            <person name="Griggs A."/>
            <person name="Gujja S."/>
            <person name="Heiman D."/>
            <person name="Howarth C."/>
            <person name="Larson L."/>
            <person name="Lui A."/>
            <person name="MacDonald P.J.P."/>
            <person name="Montmayeur A."/>
            <person name="Murphy C."/>
            <person name="Neiman D."/>
            <person name="Pearson M."/>
            <person name="Priest M."/>
            <person name="Roberts A."/>
            <person name="Saif S."/>
            <person name="Shea T."/>
            <person name="Shenoy N."/>
            <person name="Sisk P."/>
            <person name="Stolte C."/>
            <person name="Sykes S."/>
            <person name="Wortman J."/>
            <person name="Nusbaum C."/>
            <person name="Birren B."/>
        </authorList>
    </citation>
    <scope>NUCLEOTIDE SEQUENCE [LARGE SCALE GENOMIC DNA]</scope>
    <source>
        <strain evidence="2 3">YIT 12060</strain>
    </source>
</reference>
<dbReference type="AlphaFoldDB" id="G5HAP5"/>
<keyword evidence="1" id="KW-0732">Signal</keyword>
<dbReference type="HOGENOM" id="CLU_044706_0_0_10"/>
<proteinExistence type="predicted"/>
<dbReference type="RefSeq" id="WP_009134516.1">
    <property type="nucleotide sequence ID" value="NZ_CP102250.1"/>
</dbReference>
<dbReference type="eggNOG" id="ENOG502ZAVK">
    <property type="taxonomic scope" value="Bacteria"/>
</dbReference>
<dbReference type="GeneID" id="92815259"/>
<dbReference type="OrthoDB" id="1047827at2"/>
<dbReference type="STRING" id="742725.HMPREF9450_01710"/>
<evidence type="ECO:0000313" key="2">
    <source>
        <dbReference type="EMBL" id="EHB91661.1"/>
    </source>
</evidence>
<feature type="chain" id="PRO_5003478049" evidence="1">
    <location>
        <begin position="27"/>
        <end position="469"/>
    </location>
</feature>
<protein>
    <submittedName>
        <fullName evidence="2">Uncharacterized protein</fullName>
    </submittedName>
</protein>
<name>G5HAP5_9BACT</name>
<evidence type="ECO:0000313" key="3">
    <source>
        <dbReference type="Proteomes" id="UP000006008"/>
    </source>
</evidence>
<dbReference type="Proteomes" id="UP000006008">
    <property type="component" value="Unassembled WGS sequence"/>
</dbReference>
<organism evidence="2 3">
    <name type="scientific">Alistipes indistinctus YIT 12060</name>
    <dbReference type="NCBI Taxonomy" id="742725"/>
    <lineage>
        <taxon>Bacteria</taxon>
        <taxon>Pseudomonadati</taxon>
        <taxon>Bacteroidota</taxon>
        <taxon>Bacteroidia</taxon>
        <taxon>Bacteroidales</taxon>
        <taxon>Rikenellaceae</taxon>
        <taxon>Alistipes</taxon>
    </lineage>
</organism>
<comment type="caution">
    <text evidence="2">The sequence shown here is derived from an EMBL/GenBank/DDBJ whole genome shotgun (WGS) entry which is preliminary data.</text>
</comment>
<sequence>MQKDKIFKTILLFCIPLLVLSCSKTAGDDSPGQDANLALALITRSENGDLAITGEDRFTSLAVYIFNNDNGDLEFSELITDFTPESSASLYTKSVRVTQDKKAVYAIANYAGQSFTAAGQPVTITEQTPRSVLDALQVASATFAGNDIVMVGKKVVEMTSTAVNASIEMERLVGRLDLHVYKAAELTDDAVELVSIIFCNQVTKSNVQYQSNAMPAGDIRQTETHTPSAATLLEVVPDNTDYASRTPSDAETSFYSYQNISGATDPSGAAPDDSSTPYLLVNVKVNGAPVTYRGDLKNLAGLYDLERNKVYRIKTVVGEPQGILYLRIEVMKWDTELSEITYDNRAFTFSGTDNGANRGEVSMSDPATFSFNLTAPAGAVWAANLTNGLDFKLLSEGDYVSQGITRVTPFYIRIVPSKTFSAGADRQSRFYITVDGQKATINPNGAGGPFDDGRKYPGTETEILIKQIQ</sequence>
<dbReference type="PROSITE" id="PS51257">
    <property type="entry name" value="PROKAR_LIPOPROTEIN"/>
    <property type="match status" value="1"/>
</dbReference>
<dbReference type="PATRIC" id="fig|742725.3.peg.1804"/>
<evidence type="ECO:0000256" key="1">
    <source>
        <dbReference type="SAM" id="SignalP"/>
    </source>
</evidence>
<dbReference type="EMBL" id="ADLD01000013">
    <property type="protein sequence ID" value="EHB91661.1"/>
    <property type="molecule type" value="Genomic_DNA"/>
</dbReference>
<accession>G5HAP5</accession>
<feature type="signal peptide" evidence="1">
    <location>
        <begin position="1"/>
        <end position="26"/>
    </location>
</feature>
<keyword evidence="3" id="KW-1185">Reference proteome</keyword>